<reference evidence="10" key="2">
    <citation type="submission" date="2025-08" db="UniProtKB">
        <authorList>
            <consortium name="Ensembl"/>
        </authorList>
    </citation>
    <scope>IDENTIFICATION</scope>
</reference>
<protein>
    <recommendedName>
        <fullName evidence="2">leucine--tRNA ligase</fullName>
        <ecNumber evidence="2">6.1.1.4</ecNumber>
    </recommendedName>
    <alternativeName>
        <fullName evidence="8">Leucyl-tRNA synthetase</fullName>
    </alternativeName>
</protein>
<dbReference type="Ensembl" id="ENSMICT00000065709.1">
    <property type="protein sequence ID" value="ENSMICP00000045466.1"/>
    <property type="gene ID" value="ENSMICG00000035435.2"/>
</dbReference>
<organism evidence="10 11">
    <name type="scientific">Microcebus murinus</name>
    <name type="common">Gray mouse lemur</name>
    <name type="synonym">Lemur murinus</name>
    <dbReference type="NCBI Taxonomy" id="30608"/>
    <lineage>
        <taxon>Eukaryota</taxon>
        <taxon>Metazoa</taxon>
        <taxon>Chordata</taxon>
        <taxon>Craniata</taxon>
        <taxon>Vertebrata</taxon>
        <taxon>Euteleostomi</taxon>
        <taxon>Mammalia</taxon>
        <taxon>Eutheria</taxon>
        <taxon>Euarchontoglires</taxon>
        <taxon>Primates</taxon>
        <taxon>Strepsirrhini</taxon>
        <taxon>Lemuriformes</taxon>
        <taxon>Cheirogaleidae</taxon>
        <taxon>Microcebus</taxon>
    </lineage>
</organism>
<gene>
    <name evidence="10" type="primary">LOC105882633</name>
</gene>
<dbReference type="AlphaFoldDB" id="A0A8C5Y4P5"/>
<dbReference type="InterPro" id="IPR014729">
    <property type="entry name" value="Rossmann-like_a/b/a_fold"/>
</dbReference>
<keyword evidence="6" id="KW-0648">Protein biosynthesis</keyword>
<keyword evidence="7" id="KW-0030">Aminoacyl-tRNA synthetase</keyword>
<evidence type="ECO:0000256" key="2">
    <source>
        <dbReference type="ARBA" id="ARBA00013164"/>
    </source>
</evidence>
<keyword evidence="5" id="KW-0067">ATP-binding</keyword>
<evidence type="ECO:0000256" key="6">
    <source>
        <dbReference type="ARBA" id="ARBA00022917"/>
    </source>
</evidence>
<dbReference type="GeneTree" id="ENSGT00390000012163"/>
<dbReference type="InterPro" id="IPR004493">
    <property type="entry name" value="Leu-tRNA-synth_Ia_arc/euk"/>
</dbReference>
<accession>A0A8C5Y4P5</accession>
<feature type="domain" description="Aminoacyl-tRNA synthetase class Ia" evidence="9">
    <location>
        <begin position="20"/>
        <end position="146"/>
    </location>
</feature>
<keyword evidence="4" id="KW-0547">Nucleotide-binding</keyword>
<dbReference type="FunFam" id="3.40.50.620:FF:000326">
    <property type="entry name" value="Leucine--tRNA ligase, cytoplasmic"/>
    <property type="match status" value="1"/>
</dbReference>
<dbReference type="PANTHER" id="PTHR45794:SF1">
    <property type="entry name" value="LEUCINE--TRNA LIGASE, CYTOPLASMIC"/>
    <property type="match status" value="1"/>
</dbReference>
<dbReference type="InterPro" id="IPR002300">
    <property type="entry name" value="aa-tRNA-synth_Ia"/>
</dbReference>
<evidence type="ECO:0000256" key="3">
    <source>
        <dbReference type="ARBA" id="ARBA00022598"/>
    </source>
</evidence>
<evidence type="ECO:0000256" key="1">
    <source>
        <dbReference type="ARBA" id="ARBA00005594"/>
    </source>
</evidence>
<dbReference type="GO" id="GO:0006429">
    <property type="term" value="P:leucyl-tRNA aminoacylation"/>
    <property type="evidence" value="ECO:0007669"/>
    <property type="project" value="InterPro"/>
</dbReference>
<dbReference type="GO" id="GO:0005524">
    <property type="term" value="F:ATP binding"/>
    <property type="evidence" value="ECO:0007669"/>
    <property type="project" value="UniProtKB-KW"/>
</dbReference>
<evidence type="ECO:0000256" key="4">
    <source>
        <dbReference type="ARBA" id="ARBA00022741"/>
    </source>
</evidence>
<evidence type="ECO:0000256" key="8">
    <source>
        <dbReference type="ARBA" id="ARBA00030520"/>
    </source>
</evidence>
<name>A0A8C5Y4P5_MICMU</name>
<dbReference type="Pfam" id="PF00133">
    <property type="entry name" value="tRNA-synt_1"/>
    <property type="match status" value="1"/>
</dbReference>
<dbReference type="PANTHER" id="PTHR45794">
    <property type="entry name" value="LEUCYL-TRNA SYNTHETASE"/>
    <property type="match status" value="1"/>
</dbReference>
<evidence type="ECO:0000313" key="10">
    <source>
        <dbReference type="Ensembl" id="ENSMICP00000045466.1"/>
    </source>
</evidence>
<proteinExistence type="inferred from homology"/>
<dbReference type="PROSITE" id="PS00178">
    <property type="entry name" value="AA_TRNA_LIGASE_I"/>
    <property type="match status" value="1"/>
</dbReference>
<keyword evidence="3" id="KW-0436">Ligase</keyword>
<sequence length="164" mass="18700">MAERKGTAKVDFLKKIEKEIQQKWDTEKVFEVNASNLEKQTSKGKYFVTFPYPYMNGRLHLGHTFSLSKCEFAVGYQRLKGKSCLFPFGLHCTGMPIKACGCPPDFPDEEEEEEEINVKTEDIVIKDKAKGKKSKATAKKKMINIGDALIYMEPEKQGMFRSSD</sequence>
<keyword evidence="11" id="KW-1185">Reference proteome</keyword>
<dbReference type="Gene3D" id="3.40.50.620">
    <property type="entry name" value="HUPs"/>
    <property type="match status" value="1"/>
</dbReference>
<dbReference type="Proteomes" id="UP000694394">
    <property type="component" value="Chromosome 8"/>
</dbReference>
<dbReference type="SUPFAM" id="SSF52374">
    <property type="entry name" value="Nucleotidylyl transferase"/>
    <property type="match status" value="1"/>
</dbReference>
<dbReference type="GO" id="GO:0004823">
    <property type="term" value="F:leucine-tRNA ligase activity"/>
    <property type="evidence" value="ECO:0007669"/>
    <property type="project" value="UniProtKB-EC"/>
</dbReference>
<dbReference type="EC" id="6.1.1.4" evidence="2"/>
<reference evidence="10" key="3">
    <citation type="submission" date="2025-09" db="UniProtKB">
        <authorList>
            <consortium name="Ensembl"/>
        </authorList>
    </citation>
    <scope>IDENTIFICATION</scope>
</reference>
<evidence type="ECO:0000259" key="9">
    <source>
        <dbReference type="Pfam" id="PF00133"/>
    </source>
</evidence>
<reference evidence="10" key="1">
    <citation type="submission" date="2016-12" db="EMBL/GenBank/DDBJ databases">
        <title>Mouse lemur reference genome and diversity panel.</title>
        <authorList>
            <person name="Harris R."/>
            <person name="Larsen P."/>
            <person name="Liu Y."/>
            <person name="Hughes D.S."/>
            <person name="Murali S."/>
            <person name="Raveendran M."/>
            <person name="Korchina V."/>
            <person name="Wang M."/>
            <person name="Jhangiani S."/>
            <person name="Bandaranaike D."/>
            <person name="Bellair M."/>
            <person name="Blankenburg K."/>
            <person name="Chao H."/>
            <person name="Dahdouli M."/>
            <person name="Dinh H."/>
            <person name="Doddapaneni H."/>
            <person name="English A."/>
            <person name="Firestine M."/>
            <person name="Gnanaolivu R."/>
            <person name="Gross S."/>
            <person name="Hernandez B."/>
            <person name="Javaid M."/>
            <person name="Jayaseelan J."/>
            <person name="Jones J."/>
            <person name="Khan Z."/>
            <person name="Kovar C."/>
            <person name="Kurapati P."/>
            <person name="Le B."/>
            <person name="Lee S."/>
            <person name="Li M."/>
            <person name="Mathew T."/>
            <person name="Narasimhan A."/>
            <person name="Ngo D."/>
            <person name="Nguyen L."/>
            <person name="Okwuonu G."/>
            <person name="Ongeri F."/>
            <person name="Osuji N."/>
            <person name="Pu L.-L."/>
            <person name="Puazo M."/>
            <person name="Quiroz J."/>
            <person name="Raj R."/>
            <person name="Rajbhandari K."/>
            <person name="Reid J.G."/>
            <person name="Santibanez J."/>
            <person name="Sexton D."/>
            <person name="Skinner E."/>
            <person name="Vee V."/>
            <person name="Weissenberger G."/>
            <person name="Wu Y."/>
            <person name="Xin Y."/>
            <person name="Han Y."/>
            <person name="Campbell C."/>
            <person name="Brown A."/>
            <person name="Sullivan B."/>
            <person name="Shelton J."/>
            <person name="Brown S."/>
            <person name="Dudchenko O."/>
            <person name="Machol I."/>
            <person name="Durand N."/>
            <person name="Shamim M."/>
            <person name="Lieberman A."/>
            <person name="Muzny D.M."/>
            <person name="Richards S."/>
            <person name="Yoder A."/>
            <person name="Worley K.C."/>
            <person name="Rogers J."/>
            <person name="Gibbs R.A."/>
        </authorList>
    </citation>
    <scope>NUCLEOTIDE SEQUENCE [LARGE SCALE GENOMIC DNA]</scope>
</reference>
<evidence type="ECO:0000313" key="11">
    <source>
        <dbReference type="Proteomes" id="UP000694394"/>
    </source>
</evidence>
<evidence type="ECO:0000256" key="7">
    <source>
        <dbReference type="ARBA" id="ARBA00023146"/>
    </source>
</evidence>
<dbReference type="EMBL" id="ABDC03010772">
    <property type="status" value="NOT_ANNOTATED_CDS"/>
    <property type="molecule type" value="Genomic_DNA"/>
</dbReference>
<comment type="similarity">
    <text evidence="1">Belongs to the class-I aminoacyl-tRNA synthetase family.</text>
</comment>
<evidence type="ECO:0000256" key="5">
    <source>
        <dbReference type="ARBA" id="ARBA00022840"/>
    </source>
</evidence>
<dbReference type="InterPro" id="IPR001412">
    <property type="entry name" value="aa-tRNA-synth_I_CS"/>
</dbReference>